<proteinExistence type="predicted"/>
<protein>
    <submittedName>
        <fullName evidence="1">Uncharacterized protein</fullName>
    </submittedName>
</protein>
<gene>
    <name evidence="1" type="ORF">Ahy_B10g105429</name>
</gene>
<comment type="caution">
    <text evidence="1">The sequence shown here is derived from an EMBL/GenBank/DDBJ whole genome shotgun (WGS) entry which is preliminary data.</text>
</comment>
<evidence type="ECO:0000313" key="2">
    <source>
        <dbReference type="Proteomes" id="UP000289738"/>
    </source>
</evidence>
<evidence type="ECO:0000313" key="1">
    <source>
        <dbReference type="EMBL" id="RYQ85812.1"/>
    </source>
</evidence>
<dbReference type="EMBL" id="SDMP01000020">
    <property type="protein sequence ID" value="RYQ85812.1"/>
    <property type="molecule type" value="Genomic_DNA"/>
</dbReference>
<sequence length="223" mass="26144">MPRNRDDDIRLGGDIPRVVRRDQNVDKILARMRVEIFRKEKEKFKSEKKLKSKTFARKEKVSYVEMEFSSEEFDVEFSEVDLAELKKKITSVDKANDMKYKSEKKYSFDISKSDQIFDFFLSDERTYSRGIPSPAKREKDNAVAIVPIDGKEKDDDLDEQYLDEGDEKIVGIISIIPTEYLGEYEGNLSEDYDVEDEEVFAFVREDEELGCFKKPTEKQKSHL</sequence>
<organism evidence="1 2">
    <name type="scientific">Arachis hypogaea</name>
    <name type="common">Peanut</name>
    <dbReference type="NCBI Taxonomy" id="3818"/>
    <lineage>
        <taxon>Eukaryota</taxon>
        <taxon>Viridiplantae</taxon>
        <taxon>Streptophyta</taxon>
        <taxon>Embryophyta</taxon>
        <taxon>Tracheophyta</taxon>
        <taxon>Spermatophyta</taxon>
        <taxon>Magnoliopsida</taxon>
        <taxon>eudicotyledons</taxon>
        <taxon>Gunneridae</taxon>
        <taxon>Pentapetalae</taxon>
        <taxon>rosids</taxon>
        <taxon>fabids</taxon>
        <taxon>Fabales</taxon>
        <taxon>Fabaceae</taxon>
        <taxon>Papilionoideae</taxon>
        <taxon>50 kb inversion clade</taxon>
        <taxon>dalbergioids sensu lato</taxon>
        <taxon>Dalbergieae</taxon>
        <taxon>Pterocarpus clade</taxon>
        <taxon>Arachis</taxon>
    </lineage>
</organism>
<dbReference type="Proteomes" id="UP000289738">
    <property type="component" value="Chromosome B10"/>
</dbReference>
<name>A0A444X811_ARAHY</name>
<accession>A0A444X811</accession>
<keyword evidence="2" id="KW-1185">Reference proteome</keyword>
<dbReference type="AlphaFoldDB" id="A0A444X811"/>
<reference evidence="1 2" key="1">
    <citation type="submission" date="2019-01" db="EMBL/GenBank/DDBJ databases">
        <title>Sequencing of cultivated peanut Arachis hypogaea provides insights into genome evolution and oil improvement.</title>
        <authorList>
            <person name="Chen X."/>
        </authorList>
    </citation>
    <scope>NUCLEOTIDE SEQUENCE [LARGE SCALE GENOMIC DNA]</scope>
    <source>
        <strain evidence="2">cv. Fuhuasheng</strain>
        <tissue evidence="1">Leaves</tissue>
    </source>
</reference>